<dbReference type="EMBL" id="HBGE01114471">
    <property type="protein sequence ID" value="CAD9191517.1"/>
    <property type="molecule type" value="Transcribed_RNA"/>
</dbReference>
<name>A0A7S1SD63_ALECA</name>
<dbReference type="AlphaFoldDB" id="A0A7S1SD63"/>
<protein>
    <submittedName>
        <fullName evidence="1">Uncharacterized protein</fullName>
    </submittedName>
</protein>
<reference evidence="1" key="1">
    <citation type="submission" date="2021-01" db="EMBL/GenBank/DDBJ databases">
        <authorList>
            <person name="Corre E."/>
            <person name="Pelletier E."/>
            <person name="Niang G."/>
            <person name="Scheremetjew M."/>
            <person name="Finn R."/>
            <person name="Kale V."/>
            <person name="Holt S."/>
            <person name="Cochrane G."/>
            <person name="Meng A."/>
            <person name="Brown T."/>
            <person name="Cohen L."/>
        </authorList>
    </citation>
    <scope>NUCLEOTIDE SEQUENCE</scope>
    <source>
        <strain evidence="1">OF101</strain>
    </source>
</reference>
<evidence type="ECO:0000313" key="1">
    <source>
        <dbReference type="EMBL" id="CAD9191517.1"/>
    </source>
</evidence>
<accession>A0A7S1SD63</accession>
<organism evidence="1">
    <name type="scientific">Alexandrium catenella</name>
    <name type="common">Red tide dinoflagellate</name>
    <name type="synonym">Gonyaulax catenella</name>
    <dbReference type="NCBI Taxonomy" id="2925"/>
    <lineage>
        <taxon>Eukaryota</taxon>
        <taxon>Sar</taxon>
        <taxon>Alveolata</taxon>
        <taxon>Dinophyceae</taxon>
        <taxon>Gonyaulacales</taxon>
        <taxon>Pyrocystaceae</taxon>
        <taxon>Alexandrium</taxon>
    </lineage>
</organism>
<proteinExistence type="predicted"/>
<dbReference type="Pfam" id="PF05345">
    <property type="entry name" value="He_PIG"/>
    <property type="match status" value="1"/>
</dbReference>
<dbReference type="InterPro" id="IPR013783">
    <property type="entry name" value="Ig-like_fold"/>
</dbReference>
<gene>
    <name evidence="1" type="ORF">ACAT0790_LOCUS68292</name>
</gene>
<dbReference type="Gene3D" id="2.60.40.10">
    <property type="entry name" value="Immunoglobulins"/>
    <property type="match status" value="1"/>
</dbReference>
<sequence length="116" mass="12211">MGVQLPAHVEVTAKRRQELQHCLSFSVEPALPAGLLFDGRTGNVSGMPTGLHAPRVYTFTASIAATGPGGINLGQVHLASTRLSINVLDPQRVALGWSYAEPNKAGLTVRLTPVEG</sequence>